<sequence>MLHSYIFQRNEVVFSDRGGLTNREKVNKLQEILIQALQNQIDINHRSESGLFPKVLMMVSNLRELNGEQRRMLNNLKGQIEFSEGLLAEIFDLAD</sequence>
<evidence type="ECO:0000259" key="8">
    <source>
        <dbReference type="PROSITE" id="PS51843"/>
    </source>
</evidence>
<dbReference type="PROSITE" id="PS51843">
    <property type="entry name" value="NR_LBD"/>
    <property type="match status" value="1"/>
</dbReference>
<keyword evidence="5" id="KW-0238">DNA-binding</keyword>
<dbReference type="GO" id="GO:0004879">
    <property type="term" value="F:nuclear receptor activity"/>
    <property type="evidence" value="ECO:0007669"/>
    <property type="project" value="TreeGrafter"/>
</dbReference>
<keyword evidence="2" id="KW-0863">Zinc-finger</keyword>
<evidence type="ECO:0000256" key="4">
    <source>
        <dbReference type="ARBA" id="ARBA00023015"/>
    </source>
</evidence>
<gene>
    <name evidence="9" type="ORF">EB796_013120</name>
</gene>
<proteinExistence type="predicted"/>
<comment type="caution">
    <text evidence="9">The sequence shown here is derived from an EMBL/GenBank/DDBJ whole genome shotgun (WGS) entry which is preliminary data.</text>
</comment>
<keyword evidence="6" id="KW-0804">Transcription</keyword>
<dbReference type="InterPro" id="IPR000536">
    <property type="entry name" value="Nucl_hrmn_rcpt_lig-bd"/>
</dbReference>
<dbReference type="Gene3D" id="1.10.565.10">
    <property type="entry name" value="Retinoid X Receptor"/>
    <property type="match status" value="1"/>
</dbReference>
<dbReference type="PANTHER" id="PTHR24082:SF507">
    <property type="entry name" value="BILE ACID RECEPTOR-RELATED"/>
    <property type="match status" value="1"/>
</dbReference>
<dbReference type="GO" id="GO:0030154">
    <property type="term" value="P:cell differentiation"/>
    <property type="evidence" value="ECO:0007669"/>
    <property type="project" value="TreeGrafter"/>
</dbReference>
<keyword evidence="7" id="KW-0675">Receptor</keyword>
<evidence type="ECO:0000256" key="7">
    <source>
        <dbReference type="ARBA" id="ARBA00023170"/>
    </source>
</evidence>
<dbReference type="InterPro" id="IPR035500">
    <property type="entry name" value="NHR-like_dom_sf"/>
</dbReference>
<dbReference type="PANTHER" id="PTHR24082">
    <property type="entry name" value="NUCLEAR HORMONE RECEPTOR"/>
    <property type="match status" value="1"/>
</dbReference>
<evidence type="ECO:0000256" key="5">
    <source>
        <dbReference type="ARBA" id="ARBA00023125"/>
    </source>
</evidence>
<accession>A0A7J7JSF5</accession>
<dbReference type="GO" id="GO:0000978">
    <property type="term" value="F:RNA polymerase II cis-regulatory region sequence-specific DNA binding"/>
    <property type="evidence" value="ECO:0007669"/>
    <property type="project" value="TreeGrafter"/>
</dbReference>
<dbReference type="GO" id="GO:0000122">
    <property type="term" value="P:negative regulation of transcription by RNA polymerase II"/>
    <property type="evidence" value="ECO:0007669"/>
    <property type="project" value="TreeGrafter"/>
</dbReference>
<feature type="domain" description="NR LBD" evidence="8">
    <location>
        <begin position="1"/>
        <end position="95"/>
    </location>
</feature>
<keyword evidence="1" id="KW-0479">Metal-binding</keyword>
<evidence type="ECO:0000313" key="9">
    <source>
        <dbReference type="EMBL" id="KAF6028581.1"/>
    </source>
</evidence>
<dbReference type="InterPro" id="IPR050234">
    <property type="entry name" value="Nuclear_hormone_rcpt_NR1"/>
</dbReference>
<keyword evidence="10" id="KW-1185">Reference proteome</keyword>
<dbReference type="Proteomes" id="UP000593567">
    <property type="component" value="Unassembled WGS sequence"/>
</dbReference>
<evidence type="ECO:0000256" key="2">
    <source>
        <dbReference type="ARBA" id="ARBA00022771"/>
    </source>
</evidence>
<keyword evidence="4" id="KW-0805">Transcription regulation</keyword>
<evidence type="ECO:0000256" key="3">
    <source>
        <dbReference type="ARBA" id="ARBA00022833"/>
    </source>
</evidence>
<dbReference type="OrthoDB" id="5837785at2759"/>
<protein>
    <recommendedName>
        <fullName evidence="8">NR LBD domain-containing protein</fullName>
    </recommendedName>
</protein>
<keyword evidence="3" id="KW-0862">Zinc</keyword>
<evidence type="ECO:0000256" key="6">
    <source>
        <dbReference type="ARBA" id="ARBA00023163"/>
    </source>
</evidence>
<dbReference type="AlphaFoldDB" id="A0A7J7JSF5"/>
<evidence type="ECO:0000313" key="10">
    <source>
        <dbReference type="Proteomes" id="UP000593567"/>
    </source>
</evidence>
<reference evidence="9" key="1">
    <citation type="submission" date="2020-06" db="EMBL/GenBank/DDBJ databases">
        <title>Draft genome of Bugula neritina, a colonial animal packing powerful symbionts and potential medicines.</title>
        <authorList>
            <person name="Rayko M."/>
        </authorList>
    </citation>
    <scope>NUCLEOTIDE SEQUENCE [LARGE SCALE GENOMIC DNA]</scope>
    <source>
        <strain evidence="9">Kwan_BN1</strain>
    </source>
</reference>
<organism evidence="9 10">
    <name type="scientific">Bugula neritina</name>
    <name type="common">Brown bryozoan</name>
    <name type="synonym">Sertularia neritina</name>
    <dbReference type="NCBI Taxonomy" id="10212"/>
    <lineage>
        <taxon>Eukaryota</taxon>
        <taxon>Metazoa</taxon>
        <taxon>Spiralia</taxon>
        <taxon>Lophotrochozoa</taxon>
        <taxon>Bryozoa</taxon>
        <taxon>Gymnolaemata</taxon>
        <taxon>Cheilostomatida</taxon>
        <taxon>Flustrina</taxon>
        <taxon>Buguloidea</taxon>
        <taxon>Bugulidae</taxon>
        <taxon>Bugula</taxon>
    </lineage>
</organism>
<dbReference type="SUPFAM" id="SSF48508">
    <property type="entry name" value="Nuclear receptor ligand-binding domain"/>
    <property type="match status" value="1"/>
</dbReference>
<dbReference type="GO" id="GO:0008270">
    <property type="term" value="F:zinc ion binding"/>
    <property type="evidence" value="ECO:0007669"/>
    <property type="project" value="UniProtKB-KW"/>
</dbReference>
<dbReference type="EMBL" id="VXIV02001936">
    <property type="protein sequence ID" value="KAF6028581.1"/>
    <property type="molecule type" value="Genomic_DNA"/>
</dbReference>
<name>A0A7J7JSF5_BUGNE</name>
<dbReference type="GO" id="GO:0045944">
    <property type="term" value="P:positive regulation of transcription by RNA polymerase II"/>
    <property type="evidence" value="ECO:0007669"/>
    <property type="project" value="TreeGrafter"/>
</dbReference>
<evidence type="ECO:0000256" key="1">
    <source>
        <dbReference type="ARBA" id="ARBA00022723"/>
    </source>
</evidence>